<keyword evidence="1" id="KW-0732">Signal</keyword>
<feature type="chain" id="PRO_5040123084" evidence="1">
    <location>
        <begin position="19"/>
        <end position="155"/>
    </location>
</feature>
<organism evidence="2 3">
    <name type="scientific">Caenorhabditis angaria</name>
    <dbReference type="NCBI Taxonomy" id="860376"/>
    <lineage>
        <taxon>Eukaryota</taxon>
        <taxon>Metazoa</taxon>
        <taxon>Ecdysozoa</taxon>
        <taxon>Nematoda</taxon>
        <taxon>Chromadorea</taxon>
        <taxon>Rhabditida</taxon>
        <taxon>Rhabditina</taxon>
        <taxon>Rhabditomorpha</taxon>
        <taxon>Rhabditoidea</taxon>
        <taxon>Rhabditidae</taxon>
        <taxon>Peloderinae</taxon>
        <taxon>Caenorhabditis</taxon>
    </lineage>
</organism>
<keyword evidence="3" id="KW-1185">Reference proteome</keyword>
<protein>
    <submittedName>
        <fullName evidence="2">Uncharacterized protein</fullName>
    </submittedName>
</protein>
<evidence type="ECO:0000313" key="2">
    <source>
        <dbReference type="EMBL" id="CAI5443073.1"/>
    </source>
</evidence>
<gene>
    <name evidence="2" type="ORF">CAMP_LOCUS5710</name>
</gene>
<feature type="signal peptide" evidence="1">
    <location>
        <begin position="1"/>
        <end position="18"/>
    </location>
</feature>
<dbReference type="Proteomes" id="UP001152747">
    <property type="component" value="Unassembled WGS sequence"/>
</dbReference>
<evidence type="ECO:0000256" key="1">
    <source>
        <dbReference type="SAM" id="SignalP"/>
    </source>
</evidence>
<name>A0A9P1IDW4_9PELO</name>
<sequence>MNPLQILLIVILTSQISTSNFTELEKEKLKISHEFAKIFLETSLPMYIQHKMHDKLKNSLIGTKFNFKDCQGKEYDAQGFVDNYLLAGKIGENLTIADIAAGSLSVLLRKEFARTYFTTIHTSLDSYKVSVTALNFETDLEIYTIVPDCKIQYCN</sequence>
<dbReference type="AlphaFoldDB" id="A0A9P1IDW4"/>
<proteinExistence type="predicted"/>
<evidence type="ECO:0000313" key="3">
    <source>
        <dbReference type="Proteomes" id="UP001152747"/>
    </source>
</evidence>
<accession>A0A9P1IDW4</accession>
<reference evidence="2" key="1">
    <citation type="submission" date="2022-11" db="EMBL/GenBank/DDBJ databases">
        <authorList>
            <person name="Kikuchi T."/>
        </authorList>
    </citation>
    <scope>NUCLEOTIDE SEQUENCE</scope>
    <source>
        <strain evidence="2">PS1010</strain>
    </source>
</reference>
<comment type="caution">
    <text evidence="2">The sequence shown here is derived from an EMBL/GenBank/DDBJ whole genome shotgun (WGS) entry which is preliminary data.</text>
</comment>
<dbReference type="EMBL" id="CANHGI010000002">
    <property type="protein sequence ID" value="CAI5443073.1"/>
    <property type="molecule type" value="Genomic_DNA"/>
</dbReference>